<feature type="region of interest" description="Disordered" evidence="1">
    <location>
        <begin position="298"/>
        <end position="320"/>
    </location>
</feature>
<dbReference type="Proteomes" id="UP000299084">
    <property type="component" value="Unassembled WGS sequence"/>
</dbReference>
<gene>
    <name evidence="2" type="ORF">Cadr_000023235</name>
</gene>
<proteinExistence type="predicted"/>
<evidence type="ECO:0000313" key="2">
    <source>
        <dbReference type="EMBL" id="KAB1258751.1"/>
    </source>
</evidence>
<name>A0A5N4CII9_CAMDR</name>
<accession>A0A5N4CII9</accession>
<organism evidence="2 3">
    <name type="scientific">Camelus dromedarius</name>
    <name type="common">Dromedary</name>
    <name type="synonym">Arabian camel</name>
    <dbReference type="NCBI Taxonomy" id="9838"/>
    <lineage>
        <taxon>Eukaryota</taxon>
        <taxon>Metazoa</taxon>
        <taxon>Chordata</taxon>
        <taxon>Craniata</taxon>
        <taxon>Vertebrata</taxon>
        <taxon>Euteleostomi</taxon>
        <taxon>Mammalia</taxon>
        <taxon>Eutheria</taxon>
        <taxon>Laurasiatheria</taxon>
        <taxon>Artiodactyla</taxon>
        <taxon>Tylopoda</taxon>
        <taxon>Camelidae</taxon>
        <taxon>Camelus</taxon>
    </lineage>
</organism>
<feature type="region of interest" description="Disordered" evidence="1">
    <location>
        <begin position="53"/>
        <end position="84"/>
    </location>
</feature>
<protein>
    <submittedName>
        <fullName evidence="2">Uncharacterized protein</fullName>
    </submittedName>
</protein>
<dbReference type="AlphaFoldDB" id="A0A5N4CII9"/>
<keyword evidence="3" id="KW-1185">Reference proteome</keyword>
<sequence>MLAFGTQDPHCEKSQQPHGKATCPSQQTASTKHVIEVSAFESRPKLILSRAETIGPHQTLPNREGSLSTDSGLTGLQETGNPQSAHPSTYALVQTFDHNSGKTLLRRPFGTTLGLSSHGGCAGPWPPFCPSQACWKEIHVTAGTAVVSAVETELCSPLPLQGRGGCPWMRDLIFLKCVWQVLVWQLQLRVPPLTLLLPHWPPTVLGTHRGGGWGCWQGDPGRSPAWGWVGNLSARWERVQEAQRLGKAADLRSPPERLGERQRRVGFLRYNFLPAQGSPGDPNGGPVFVREEELRAREARASRGRRRAPPRPRLPGTRAARTLAGGRAVGGETGGRPRTQSSAQTLVILPGAAAPSRARGLRSPGQLGAGACPDPSFPACTLPYKGEPLPGGGLGSRGPSMAGRGRLRVLPGSPAACPELPFIYLFWWRKAGAKFNAVGEGAAAHCRPFSAGLRLRCGGAAPAPPGHVPLQCRAQGRARTSRLRPVRAPAPGSRSGGGGGSGEGPSASSCRRGAGAGGEGKKGGTGSTPHGGRIPASEGTPPPPALEGNRQGRDARSDLGPATQWKARSPIFDVSCHKGSLGSKWNSVLPIVSANRIVTHSRLGNTWAKESLSHAPRSNLQDPLALPPSYSLPSHMCFPQVARAPLSCRSEERIVRFLSHWMPGLVIQWRNFSPLLATVEGGDGGGAHFGGLTFSPSPGPYPKLLTSVYIHTIEIFVREGGCPLGGPALPAAFTFGCRKPARLQCARAWNNDCVVGAPHPHHVLWIHSLILIIGRTTKLQSSSHHPSPFQLPHSPTVARMDLCKAPA</sequence>
<feature type="compositionally biased region" description="Gly residues" evidence="1">
    <location>
        <begin position="514"/>
        <end position="526"/>
    </location>
</feature>
<feature type="region of interest" description="Disordered" evidence="1">
    <location>
        <begin position="1"/>
        <end position="31"/>
    </location>
</feature>
<feature type="compositionally biased region" description="Gly residues" evidence="1">
    <location>
        <begin position="494"/>
        <end position="503"/>
    </location>
</feature>
<evidence type="ECO:0000313" key="3">
    <source>
        <dbReference type="Proteomes" id="UP000299084"/>
    </source>
</evidence>
<comment type="caution">
    <text evidence="2">The sequence shown here is derived from an EMBL/GenBank/DDBJ whole genome shotgun (WGS) entry which is preliminary data.</text>
</comment>
<evidence type="ECO:0000256" key="1">
    <source>
        <dbReference type="SAM" id="MobiDB-lite"/>
    </source>
</evidence>
<feature type="region of interest" description="Disordered" evidence="1">
    <location>
        <begin position="475"/>
        <end position="564"/>
    </location>
</feature>
<reference evidence="2 3" key="1">
    <citation type="journal article" date="2019" name="Mol. Ecol. Resour.">
        <title>Improving Illumina assemblies with Hi-C and long reads: an example with the North African dromedary.</title>
        <authorList>
            <person name="Elbers J.P."/>
            <person name="Rogers M.F."/>
            <person name="Perelman P.L."/>
            <person name="Proskuryakova A.A."/>
            <person name="Serdyukova N.A."/>
            <person name="Johnson W.E."/>
            <person name="Horin P."/>
            <person name="Corander J."/>
            <person name="Murphy D."/>
            <person name="Burger P.A."/>
        </authorList>
    </citation>
    <scope>NUCLEOTIDE SEQUENCE [LARGE SCALE GENOMIC DNA]</scope>
    <source>
        <strain evidence="2">Drom800</strain>
        <tissue evidence="2">Blood</tissue>
    </source>
</reference>
<feature type="compositionally biased region" description="Low complexity" evidence="1">
    <location>
        <begin position="504"/>
        <end position="513"/>
    </location>
</feature>
<feature type="compositionally biased region" description="Polar residues" evidence="1">
    <location>
        <begin position="59"/>
        <end position="84"/>
    </location>
</feature>
<dbReference type="EMBL" id="JWIN03000023">
    <property type="protein sequence ID" value="KAB1258751.1"/>
    <property type="molecule type" value="Genomic_DNA"/>
</dbReference>